<feature type="domain" description="Putative restriction endonuclease" evidence="2">
    <location>
        <begin position="37"/>
        <end position="201"/>
    </location>
</feature>
<dbReference type="SUPFAM" id="SSF52980">
    <property type="entry name" value="Restriction endonuclease-like"/>
    <property type="match status" value="1"/>
</dbReference>
<dbReference type="Gene3D" id="3.90.1570.10">
    <property type="entry name" value="tt1808, chain A"/>
    <property type="match status" value="1"/>
</dbReference>
<dbReference type="EMBL" id="CP071595">
    <property type="protein sequence ID" value="QSY51858.1"/>
    <property type="molecule type" value="Genomic_DNA"/>
</dbReference>
<dbReference type="InterPro" id="IPR008538">
    <property type="entry name" value="Uma2"/>
</dbReference>
<dbReference type="PANTHER" id="PTHR35400:SF3">
    <property type="entry name" value="SLL1072 PROTEIN"/>
    <property type="match status" value="1"/>
</dbReference>
<name>A0ABX7RWY4_9ACTN</name>
<sequence>MERSAARRGPAPRGRPPGRRPPGPKGSYVTARPQMPVEDFEELAHKEPESVWLEFINGKLEVKPTPDGNHGEIVVWLMEQCMRQRPGFALYPGRGLQVGARRTGRARPDGAFAPEEHFVGHGEWSDPSGVLMTVEITSNDPDTDYRDRVEKPDVYAAAGIPLYLLVDRGRRAVTVHEEPEDGEYRSITTRPFRARVEIPAPVGIVLETEELKKFAD</sequence>
<keyword evidence="3" id="KW-0255">Endonuclease</keyword>
<proteinExistence type="predicted"/>
<evidence type="ECO:0000313" key="4">
    <source>
        <dbReference type="Proteomes" id="UP000671836"/>
    </source>
</evidence>
<evidence type="ECO:0000313" key="3">
    <source>
        <dbReference type="EMBL" id="QSY51858.1"/>
    </source>
</evidence>
<keyword evidence="4" id="KW-1185">Reference proteome</keyword>
<feature type="region of interest" description="Disordered" evidence="1">
    <location>
        <begin position="1"/>
        <end position="34"/>
    </location>
</feature>
<gene>
    <name evidence="3" type="ORF">J3S04_14030</name>
</gene>
<organism evidence="3 4">
    <name type="scientific">Streptomyces griseocarneus</name>
    <dbReference type="NCBI Taxonomy" id="51201"/>
    <lineage>
        <taxon>Bacteria</taxon>
        <taxon>Bacillati</taxon>
        <taxon>Actinomycetota</taxon>
        <taxon>Actinomycetes</taxon>
        <taxon>Kitasatosporales</taxon>
        <taxon>Streptomycetaceae</taxon>
        <taxon>Streptomyces</taxon>
    </lineage>
</organism>
<dbReference type="GO" id="GO:0004519">
    <property type="term" value="F:endonuclease activity"/>
    <property type="evidence" value="ECO:0007669"/>
    <property type="project" value="UniProtKB-KW"/>
</dbReference>
<keyword evidence="3" id="KW-0540">Nuclease</keyword>
<dbReference type="CDD" id="cd06260">
    <property type="entry name" value="DUF820-like"/>
    <property type="match status" value="1"/>
</dbReference>
<dbReference type="Pfam" id="PF05685">
    <property type="entry name" value="Uma2"/>
    <property type="match status" value="1"/>
</dbReference>
<evidence type="ECO:0000259" key="2">
    <source>
        <dbReference type="Pfam" id="PF05685"/>
    </source>
</evidence>
<evidence type="ECO:0000256" key="1">
    <source>
        <dbReference type="SAM" id="MobiDB-lite"/>
    </source>
</evidence>
<dbReference type="InterPro" id="IPR011335">
    <property type="entry name" value="Restrct_endonuc-II-like"/>
</dbReference>
<dbReference type="Proteomes" id="UP000671836">
    <property type="component" value="Chromosome"/>
</dbReference>
<dbReference type="InterPro" id="IPR012296">
    <property type="entry name" value="Nuclease_put_TT1808"/>
</dbReference>
<feature type="compositionally biased region" description="Pro residues" evidence="1">
    <location>
        <begin position="13"/>
        <end position="24"/>
    </location>
</feature>
<accession>A0ABX7RWY4</accession>
<protein>
    <submittedName>
        <fullName evidence="3">Uma2 family endonuclease</fullName>
    </submittedName>
</protein>
<keyword evidence="3" id="KW-0378">Hydrolase</keyword>
<dbReference type="PANTHER" id="PTHR35400">
    <property type="entry name" value="SLR1083 PROTEIN"/>
    <property type="match status" value="1"/>
</dbReference>
<reference evidence="3 4" key="1">
    <citation type="submission" date="2021-03" db="EMBL/GenBank/DDBJ databases">
        <title>Streptomyces strains.</title>
        <authorList>
            <person name="Lund M.B."/>
            <person name="Toerring T."/>
        </authorList>
    </citation>
    <scope>NUCLEOTIDE SEQUENCE [LARGE SCALE GENOMIC DNA]</scope>
    <source>
        <strain evidence="3 4">KCC S-1010</strain>
    </source>
</reference>